<evidence type="ECO:0000259" key="2">
    <source>
        <dbReference type="PROSITE" id="PS50943"/>
    </source>
</evidence>
<dbReference type="OrthoDB" id="1935653at2"/>
<dbReference type="AlphaFoldDB" id="L1Q4L0"/>
<dbReference type="PANTHER" id="PTHR46797">
    <property type="entry name" value="HTH-TYPE TRANSCRIPTIONAL REGULATOR"/>
    <property type="match status" value="1"/>
</dbReference>
<dbReference type="CDD" id="cd00093">
    <property type="entry name" value="HTH_XRE"/>
    <property type="match status" value="1"/>
</dbReference>
<dbReference type="PATRIC" id="fig|545697.3.peg.3104"/>
<sequence>MDIGKEIKELRKKNGLSQTELAQKCNLSKNAIWNYENNKRTPSILTIKKIGEVLGVDLGYLLNPPPLLKLDQEDIKNIKTAGFGTIIDTLDFDNKDLSLPKFVEFLAASSFPFDIDDSEIKFIYDRTISFLEYEFFKLGYIKFSTDEIDD</sequence>
<dbReference type="STRING" id="545697.HMPREF0216_03171"/>
<name>L1Q4L0_9CLOT</name>
<evidence type="ECO:0000313" key="3">
    <source>
        <dbReference type="EMBL" id="EKY22806.1"/>
    </source>
</evidence>
<dbReference type="InterPro" id="IPR050807">
    <property type="entry name" value="TransReg_Diox_bact_type"/>
</dbReference>
<dbReference type="Gene3D" id="1.10.260.40">
    <property type="entry name" value="lambda repressor-like DNA-binding domains"/>
    <property type="match status" value="1"/>
</dbReference>
<evidence type="ECO:0000313" key="4">
    <source>
        <dbReference type="Proteomes" id="UP000010420"/>
    </source>
</evidence>
<evidence type="ECO:0000256" key="1">
    <source>
        <dbReference type="ARBA" id="ARBA00023125"/>
    </source>
</evidence>
<dbReference type="Proteomes" id="UP000010420">
    <property type="component" value="Unassembled WGS sequence"/>
</dbReference>
<dbReference type="GO" id="GO:0005829">
    <property type="term" value="C:cytosol"/>
    <property type="evidence" value="ECO:0007669"/>
    <property type="project" value="TreeGrafter"/>
</dbReference>
<dbReference type="EMBL" id="AMEZ01000120">
    <property type="protein sequence ID" value="EKY22806.1"/>
    <property type="molecule type" value="Genomic_DNA"/>
</dbReference>
<accession>L1Q4L0</accession>
<dbReference type="eggNOG" id="COG1396">
    <property type="taxonomic scope" value="Bacteria"/>
</dbReference>
<keyword evidence="1 3" id="KW-0238">DNA-binding</keyword>
<dbReference type="GO" id="GO:0003677">
    <property type="term" value="F:DNA binding"/>
    <property type="evidence" value="ECO:0007669"/>
    <property type="project" value="UniProtKB-KW"/>
</dbReference>
<gene>
    <name evidence="3" type="ORF">HMPREF0216_03171</name>
</gene>
<dbReference type="PROSITE" id="PS50943">
    <property type="entry name" value="HTH_CROC1"/>
    <property type="match status" value="1"/>
</dbReference>
<dbReference type="GO" id="GO:0003700">
    <property type="term" value="F:DNA-binding transcription factor activity"/>
    <property type="evidence" value="ECO:0007669"/>
    <property type="project" value="TreeGrafter"/>
</dbReference>
<dbReference type="HOGENOM" id="CLU_1737349_0_0_9"/>
<organism evidence="3 4">
    <name type="scientific">Clostridium celatum DSM 1785</name>
    <dbReference type="NCBI Taxonomy" id="545697"/>
    <lineage>
        <taxon>Bacteria</taxon>
        <taxon>Bacillati</taxon>
        <taxon>Bacillota</taxon>
        <taxon>Clostridia</taxon>
        <taxon>Eubacteriales</taxon>
        <taxon>Clostridiaceae</taxon>
        <taxon>Clostridium</taxon>
    </lineage>
</organism>
<comment type="caution">
    <text evidence="3">The sequence shown here is derived from an EMBL/GenBank/DDBJ whole genome shotgun (WGS) entry which is preliminary data.</text>
</comment>
<dbReference type="InterPro" id="IPR010982">
    <property type="entry name" value="Lambda_DNA-bd_dom_sf"/>
</dbReference>
<dbReference type="SMART" id="SM00530">
    <property type="entry name" value="HTH_XRE"/>
    <property type="match status" value="1"/>
</dbReference>
<dbReference type="PANTHER" id="PTHR46797:SF2">
    <property type="entry name" value="TRANSCRIPTIONAL REGULATOR"/>
    <property type="match status" value="1"/>
</dbReference>
<reference evidence="3 4" key="1">
    <citation type="submission" date="2012-05" db="EMBL/GenBank/DDBJ databases">
        <authorList>
            <person name="Weinstock G."/>
            <person name="Sodergren E."/>
            <person name="Lobos E.A."/>
            <person name="Fulton L."/>
            <person name="Fulton R."/>
            <person name="Courtney L."/>
            <person name="Fronick C."/>
            <person name="O'Laughlin M."/>
            <person name="Godfrey J."/>
            <person name="Wilson R.M."/>
            <person name="Miner T."/>
            <person name="Farmer C."/>
            <person name="Delehaunty K."/>
            <person name="Cordes M."/>
            <person name="Minx P."/>
            <person name="Tomlinson C."/>
            <person name="Chen J."/>
            <person name="Wollam A."/>
            <person name="Pepin K.H."/>
            <person name="Bhonagiri V."/>
            <person name="Zhang X."/>
            <person name="Suruliraj S."/>
            <person name="Warren W."/>
            <person name="Mitreva M."/>
            <person name="Mardis E.R."/>
            <person name="Wilson R.K."/>
        </authorList>
    </citation>
    <scope>NUCLEOTIDE SEQUENCE [LARGE SCALE GENOMIC DNA]</scope>
    <source>
        <strain evidence="3 4">DSM 1785</strain>
    </source>
</reference>
<keyword evidence="4" id="KW-1185">Reference proteome</keyword>
<dbReference type="Pfam" id="PF01381">
    <property type="entry name" value="HTH_3"/>
    <property type="match status" value="1"/>
</dbReference>
<dbReference type="InterPro" id="IPR001387">
    <property type="entry name" value="Cro/C1-type_HTH"/>
</dbReference>
<dbReference type="RefSeq" id="WP_005215814.1">
    <property type="nucleotide sequence ID" value="NZ_KB291705.1"/>
</dbReference>
<protein>
    <submittedName>
        <fullName evidence="3">DNA-binding helix-turn-helix protein</fullName>
    </submittedName>
</protein>
<proteinExistence type="predicted"/>
<dbReference type="SUPFAM" id="SSF47413">
    <property type="entry name" value="lambda repressor-like DNA-binding domains"/>
    <property type="match status" value="1"/>
</dbReference>
<feature type="domain" description="HTH cro/C1-type" evidence="2">
    <location>
        <begin position="7"/>
        <end position="61"/>
    </location>
</feature>